<comment type="caution">
    <text evidence="1">The sequence shown here is derived from an EMBL/GenBank/DDBJ whole genome shotgun (WGS) entry which is preliminary data.</text>
</comment>
<gene>
    <name evidence="1" type="ORF">CHS0354_013749</name>
</gene>
<keyword evidence="2" id="KW-1185">Reference proteome</keyword>
<sequence>MTANLKAASDFNMTRTFAQLRSQFKLKTDQLQTNLLQCALDGTNKATLDLNSGVDKTFEKQSIKGQKNKTTEKDYKYAVTFVKLILERNHLTRDASLRNIETGVTANELVNADNAISIESKLTEETIGMNSLVDSFKRSEKAVPINTKPIVKTYNETIQRLPQKAVLLDEIWPVVDCEKRESVRTWFKL</sequence>
<name>A0AAE0VVK3_9BIVA</name>
<reference evidence="1" key="1">
    <citation type="journal article" date="2021" name="Genome Biol. Evol.">
        <title>A High-Quality Reference Genome for a Parasitic Bivalve with Doubly Uniparental Inheritance (Bivalvia: Unionida).</title>
        <authorList>
            <person name="Smith C.H."/>
        </authorList>
    </citation>
    <scope>NUCLEOTIDE SEQUENCE</scope>
    <source>
        <strain evidence="1">CHS0354</strain>
    </source>
</reference>
<evidence type="ECO:0000313" key="2">
    <source>
        <dbReference type="Proteomes" id="UP001195483"/>
    </source>
</evidence>
<accession>A0AAE0VVK3</accession>
<dbReference type="EMBL" id="JAEAOA010000845">
    <property type="protein sequence ID" value="KAK3591584.1"/>
    <property type="molecule type" value="Genomic_DNA"/>
</dbReference>
<reference evidence="1" key="3">
    <citation type="submission" date="2023-05" db="EMBL/GenBank/DDBJ databases">
        <authorList>
            <person name="Smith C.H."/>
        </authorList>
    </citation>
    <scope>NUCLEOTIDE SEQUENCE</scope>
    <source>
        <strain evidence="1">CHS0354</strain>
        <tissue evidence="1">Mantle</tissue>
    </source>
</reference>
<protein>
    <submittedName>
        <fullName evidence="1">Uncharacterized protein</fullName>
    </submittedName>
</protein>
<dbReference type="AlphaFoldDB" id="A0AAE0VVK3"/>
<dbReference type="Proteomes" id="UP001195483">
    <property type="component" value="Unassembled WGS sequence"/>
</dbReference>
<organism evidence="1 2">
    <name type="scientific">Potamilus streckersoni</name>
    <dbReference type="NCBI Taxonomy" id="2493646"/>
    <lineage>
        <taxon>Eukaryota</taxon>
        <taxon>Metazoa</taxon>
        <taxon>Spiralia</taxon>
        <taxon>Lophotrochozoa</taxon>
        <taxon>Mollusca</taxon>
        <taxon>Bivalvia</taxon>
        <taxon>Autobranchia</taxon>
        <taxon>Heteroconchia</taxon>
        <taxon>Palaeoheterodonta</taxon>
        <taxon>Unionida</taxon>
        <taxon>Unionoidea</taxon>
        <taxon>Unionidae</taxon>
        <taxon>Ambleminae</taxon>
        <taxon>Lampsilini</taxon>
        <taxon>Potamilus</taxon>
    </lineage>
</organism>
<reference evidence="1" key="2">
    <citation type="journal article" date="2021" name="Genome Biol. Evol.">
        <title>Developing a high-quality reference genome for a parasitic bivalve with doubly uniparental inheritance (Bivalvia: Unionida).</title>
        <authorList>
            <person name="Smith C.H."/>
        </authorList>
    </citation>
    <scope>NUCLEOTIDE SEQUENCE</scope>
    <source>
        <strain evidence="1">CHS0354</strain>
        <tissue evidence="1">Mantle</tissue>
    </source>
</reference>
<evidence type="ECO:0000313" key="1">
    <source>
        <dbReference type="EMBL" id="KAK3591584.1"/>
    </source>
</evidence>
<proteinExistence type="predicted"/>